<comment type="caution">
    <text evidence="2">The sequence shown here is derived from an EMBL/GenBank/DDBJ whole genome shotgun (WGS) entry which is preliminary data.</text>
</comment>
<dbReference type="PANTHER" id="PTHR38768:SF1">
    <property type="entry name" value="UPF0502 PROTEIN YCEH"/>
    <property type="match status" value="1"/>
</dbReference>
<reference evidence="3" key="1">
    <citation type="journal article" date="2019" name="Int. J. Syst. Evol. Microbiol.">
        <title>The Global Catalogue of Microorganisms (GCM) 10K type strain sequencing project: providing services to taxonomists for standard genome sequencing and annotation.</title>
        <authorList>
            <consortium name="The Broad Institute Genomics Platform"/>
            <consortium name="The Broad Institute Genome Sequencing Center for Infectious Disease"/>
            <person name="Wu L."/>
            <person name="Ma J."/>
        </authorList>
    </citation>
    <scope>NUCLEOTIDE SEQUENCE [LARGE SCALE GENOMIC DNA]</scope>
    <source>
        <strain evidence="3">CGMCC 1.16026</strain>
    </source>
</reference>
<gene>
    <name evidence="2" type="ORF">ACFQBQ_10000</name>
</gene>
<evidence type="ECO:0000256" key="1">
    <source>
        <dbReference type="HAMAP-Rule" id="MF_01584"/>
    </source>
</evidence>
<dbReference type="HAMAP" id="MF_01584">
    <property type="entry name" value="UPF0502"/>
    <property type="match status" value="1"/>
</dbReference>
<organism evidence="2 3">
    <name type="scientific">Granulicella cerasi</name>
    <dbReference type="NCBI Taxonomy" id="741063"/>
    <lineage>
        <taxon>Bacteria</taxon>
        <taxon>Pseudomonadati</taxon>
        <taxon>Acidobacteriota</taxon>
        <taxon>Terriglobia</taxon>
        <taxon>Terriglobales</taxon>
        <taxon>Acidobacteriaceae</taxon>
        <taxon>Granulicella</taxon>
    </lineage>
</organism>
<comment type="similarity">
    <text evidence="1">Belongs to the UPF0502 family.</text>
</comment>
<evidence type="ECO:0000313" key="2">
    <source>
        <dbReference type="EMBL" id="MFC6645903.1"/>
    </source>
</evidence>
<sequence length="220" mass="23973">MLNLNPVEVRVLGSLSEKEITTPEYYPLSLNALVNACNQKSSRDPVMELTEADVRTALFELEGMGFVRVLNDSRATKFEHLLYSKLELRRPEIALVGLLLLRGPQTPAELRTRAERMYSFDDNTAVVDALTRLASRETPLVAQMNRQPGSREARWTHLLGGEVELGAATPVASVAAAPDHDRVAALEALVHALTDRIAALEAVLGGKDSIAEVASESSES</sequence>
<dbReference type="Pfam" id="PF04337">
    <property type="entry name" value="DUF480"/>
    <property type="match status" value="1"/>
</dbReference>
<name>A0ABW1ZA33_9BACT</name>
<accession>A0ABW1ZA33</accession>
<keyword evidence="3" id="KW-1185">Reference proteome</keyword>
<protein>
    <submittedName>
        <fullName evidence="2">YceH family protein</fullName>
    </submittedName>
</protein>
<dbReference type="PANTHER" id="PTHR38768">
    <property type="entry name" value="UPF0502 PROTEIN YCEH"/>
    <property type="match status" value="1"/>
</dbReference>
<dbReference type="InterPro" id="IPR036390">
    <property type="entry name" value="WH_DNA-bd_sf"/>
</dbReference>
<evidence type="ECO:0000313" key="3">
    <source>
        <dbReference type="Proteomes" id="UP001596391"/>
    </source>
</evidence>
<dbReference type="SUPFAM" id="SSF46785">
    <property type="entry name" value="Winged helix' DNA-binding domain"/>
    <property type="match status" value="2"/>
</dbReference>
<dbReference type="Proteomes" id="UP001596391">
    <property type="component" value="Unassembled WGS sequence"/>
</dbReference>
<proteinExistence type="inferred from homology"/>
<dbReference type="EMBL" id="JBHSWI010000001">
    <property type="protein sequence ID" value="MFC6645903.1"/>
    <property type="molecule type" value="Genomic_DNA"/>
</dbReference>
<dbReference type="InterPro" id="IPR036388">
    <property type="entry name" value="WH-like_DNA-bd_sf"/>
</dbReference>
<dbReference type="RefSeq" id="WP_263369613.1">
    <property type="nucleotide sequence ID" value="NZ_JAGSYD010000001.1"/>
</dbReference>
<dbReference type="Gene3D" id="1.10.10.10">
    <property type="entry name" value="Winged helix-like DNA-binding domain superfamily/Winged helix DNA-binding domain"/>
    <property type="match status" value="2"/>
</dbReference>
<dbReference type="InterPro" id="IPR007432">
    <property type="entry name" value="DUF480"/>
</dbReference>